<dbReference type="InterPro" id="IPR036390">
    <property type="entry name" value="WH_DNA-bd_sf"/>
</dbReference>
<organism evidence="4 5">
    <name type="scientific">Rhodococcus rhodochrous</name>
    <dbReference type="NCBI Taxonomy" id="1829"/>
    <lineage>
        <taxon>Bacteria</taxon>
        <taxon>Bacillati</taxon>
        <taxon>Actinomycetota</taxon>
        <taxon>Actinomycetes</taxon>
        <taxon>Mycobacteriales</taxon>
        <taxon>Nocardiaceae</taxon>
        <taxon>Rhodococcus</taxon>
    </lineage>
</organism>
<dbReference type="Proteomes" id="UP001198630">
    <property type="component" value="Unassembled WGS sequence"/>
</dbReference>
<dbReference type="GO" id="GO:0003677">
    <property type="term" value="F:DNA binding"/>
    <property type="evidence" value="ECO:0007669"/>
    <property type="project" value="UniProtKB-KW"/>
</dbReference>
<name>A0AAW4XPY5_RHORH</name>
<evidence type="ECO:0000313" key="4">
    <source>
        <dbReference type="EMBL" id="MCD2114944.1"/>
    </source>
</evidence>
<dbReference type="Gene3D" id="1.10.10.10">
    <property type="entry name" value="Winged helix-like DNA-binding domain superfamily/Winged helix DNA-binding domain"/>
    <property type="match status" value="1"/>
</dbReference>
<gene>
    <name evidence="4" type="ORF">LQ384_28100</name>
</gene>
<dbReference type="PANTHER" id="PTHR38465">
    <property type="entry name" value="HTH-TYPE TRANSCRIPTIONAL REGULATOR MJ1563-RELATED"/>
    <property type="match status" value="1"/>
</dbReference>
<evidence type="ECO:0000256" key="3">
    <source>
        <dbReference type="ARBA" id="ARBA00023163"/>
    </source>
</evidence>
<keyword evidence="3" id="KW-0804">Transcription</keyword>
<dbReference type="PANTHER" id="PTHR38465:SF1">
    <property type="entry name" value="HTH-TYPE TRANSCRIPTIONAL REGULATOR MJ1563-RELATED"/>
    <property type="match status" value="1"/>
</dbReference>
<proteinExistence type="predicted"/>
<dbReference type="SUPFAM" id="SSF46785">
    <property type="entry name" value="Winged helix' DNA-binding domain"/>
    <property type="match status" value="1"/>
</dbReference>
<keyword evidence="1" id="KW-0805">Transcription regulation</keyword>
<dbReference type="InterPro" id="IPR036388">
    <property type="entry name" value="WH-like_DNA-bd_sf"/>
</dbReference>
<reference evidence="4" key="1">
    <citation type="submission" date="2021-11" db="EMBL/GenBank/DDBJ databases">
        <title>Development of a sustainable strategy for remediation of hydrocarbon-contaminated territories based on the waste exchange concept.</title>
        <authorList>
            <person name="Elkin A."/>
        </authorList>
    </citation>
    <scope>NUCLEOTIDE SEQUENCE</scope>
    <source>
        <strain evidence="4">IEGM 757</strain>
    </source>
</reference>
<evidence type="ECO:0000256" key="2">
    <source>
        <dbReference type="ARBA" id="ARBA00023125"/>
    </source>
</evidence>
<accession>A0AAW4XPY5</accession>
<protein>
    <submittedName>
        <fullName evidence="4">Transcriptional regulator</fullName>
    </submittedName>
</protein>
<comment type="caution">
    <text evidence="4">The sequence shown here is derived from an EMBL/GenBank/DDBJ whole genome shotgun (WGS) entry which is preliminary data.</text>
</comment>
<evidence type="ECO:0000256" key="1">
    <source>
        <dbReference type="ARBA" id="ARBA00023015"/>
    </source>
</evidence>
<dbReference type="AlphaFoldDB" id="A0AAW4XPY5"/>
<dbReference type="InterPro" id="IPR052362">
    <property type="entry name" value="HTH-GbsR_regulator"/>
</dbReference>
<sequence>MPDEAYARFTENLAELLATWHLPRAAGKVYAVLLLAEEATTLEALREATGLSAGQVSTSVRELTSWGLARTWTGRGTRRLYVQAESGLETLLEASHRRARLFIDALRAGEELVAPASAASARLNDIVALFDGYVAAGEQILAGHRPRAVCSDHGTKQER</sequence>
<dbReference type="EMBL" id="JAJNCO010000035">
    <property type="protein sequence ID" value="MCD2114944.1"/>
    <property type="molecule type" value="Genomic_DNA"/>
</dbReference>
<keyword evidence="2" id="KW-0238">DNA-binding</keyword>
<evidence type="ECO:0000313" key="5">
    <source>
        <dbReference type="Proteomes" id="UP001198630"/>
    </source>
</evidence>
<dbReference type="RefSeq" id="WP_230792875.1">
    <property type="nucleotide sequence ID" value="NZ_JAJNCO010000035.1"/>
</dbReference>